<keyword evidence="5" id="KW-1185">Reference proteome</keyword>
<reference evidence="6" key="1">
    <citation type="submission" date="2025-08" db="UniProtKB">
        <authorList>
            <consortium name="RefSeq"/>
        </authorList>
    </citation>
    <scope>IDENTIFICATION</scope>
</reference>
<evidence type="ECO:0000256" key="1">
    <source>
        <dbReference type="ARBA" id="ARBA00022884"/>
    </source>
</evidence>
<organism evidence="5 6">
    <name type="scientific">Acanthaster planci</name>
    <name type="common">Crown-of-thorns starfish</name>
    <dbReference type="NCBI Taxonomy" id="133434"/>
    <lineage>
        <taxon>Eukaryota</taxon>
        <taxon>Metazoa</taxon>
        <taxon>Echinodermata</taxon>
        <taxon>Eleutherozoa</taxon>
        <taxon>Asterozoa</taxon>
        <taxon>Asteroidea</taxon>
        <taxon>Valvatacea</taxon>
        <taxon>Valvatida</taxon>
        <taxon>Acanthasteridae</taxon>
        <taxon>Acanthaster</taxon>
    </lineage>
</organism>
<protein>
    <submittedName>
        <fullName evidence="6">RNA-binding protein 45-like</fullName>
    </submittedName>
</protein>
<evidence type="ECO:0000259" key="4">
    <source>
        <dbReference type="PROSITE" id="PS50102"/>
    </source>
</evidence>
<dbReference type="CDD" id="cd12366">
    <property type="entry name" value="RRM1_RBM45"/>
    <property type="match status" value="1"/>
</dbReference>
<sequence length="498" mass="55676">MSSRSESYYGGGWSDQSGPAGDRDDDRDRGGRFGFAGRDRDRGERSGSGRVDMDKPPNSRLFIVCGRNHTEAELKEHFERFGTIDDVWLVKNRSTNESKGVAYIKYTKASEAAIAMEETDNKCIGSDPKPLKVLIANSRRSGSKQDIDGQKELMRIFIMVPKSYTEDDVREKFQVYGEIDHINLLKDRRSGENKGFAYVKFRKVSSAAVAIESSDRGFKAILAEPKGHRNRDEPMPTQIHESTFAGGGFRPDSAFDPRSSFASPVGGGFHTYEPNSYHHPAAVTDPQISPKLYVVVNGSVTENQLRALFDLVPGLEYCDLRQERGDFGVKGIAYVRYSTAVSAVYAKQKLDRFEYPPSCPLSVKFVEEPGSPTDTVRAQLQQGQAQLPSYIMDPTMLRLPAQQPLVHIDSECMERLFIVCNPVAPPPAVLTDIFCRFGNLIECYMLNNRNFGYAKYADKSSALKAIDMIHGQEVSGIRFKVMVADPQTNDTRKRPRTT</sequence>
<feature type="domain" description="RRM" evidence="4">
    <location>
        <begin position="160"/>
        <end position="242"/>
    </location>
</feature>
<dbReference type="InterPro" id="IPR052462">
    <property type="entry name" value="SLIRP/GR-RBP-like"/>
</dbReference>
<dbReference type="InterPro" id="IPR034203">
    <property type="entry name" value="RBM45_RRM1"/>
</dbReference>
<dbReference type="Gene3D" id="3.30.70.330">
    <property type="match status" value="4"/>
</dbReference>
<keyword evidence="1 2" id="KW-0694">RNA-binding</keyword>
<accession>A0A8B7Y2E7</accession>
<evidence type="ECO:0000313" key="6">
    <source>
        <dbReference type="RefSeq" id="XP_022087353.1"/>
    </source>
</evidence>
<feature type="domain" description="RRM" evidence="4">
    <location>
        <begin position="414"/>
        <end position="486"/>
    </location>
</feature>
<dbReference type="OMA" id="MIPKTYT"/>
<dbReference type="InterPro" id="IPR000504">
    <property type="entry name" value="RRM_dom"/>
</dbReference>
<dbReference type="AlphaFoldDB" id="A0A8B7Y2E7"/>
<evidence type="ECO:0000313" key="5">
    <source>
        <dbReference type="Proteomes" id="UP000694845"/>
    </source>
</evidence>
<evidence type="ECO:0000256" key="2">
    <source>
        <dbReference type="PROSITE-ProRule" id="PRU00176"/>
    </source>
</evidence>
<dbReference type="KEGG" id="aplc:110977476"/>
<dbReference type="GO" id="GO:0003723">
    <property type="term" value="F:RNA binding"/>
    <property type="evidence" value="ECO:0007669"/>
    <property type="project" value="UniProtKB-UniRule"/>
</dbReference>
<dbReference type="OrthoDB" id="78437at2759"/>
<dbReference type="SUPFAM" id="SSF54928">
    <property type="entry name" value="RNA-binding domain, RBD"/>
    <property type="match status" value="3"/>
</dbReference>
<dbReference type="RefSeq" id="XP_022087353.1">
    <property type="nucleotide sequence ID" value="XM_022231661.1"/>
</dbReference>
<dbReference type="CTD" id="129831"/>
<dbReference type="InterPro" id="IPR012677">
    <property type="entry name" value="Nucleotide-bd_a/b_plait_sf"/>
</dbReference>
<feature type="region of interest" description="Disordered" evidence="3">
    <location>
        <begin position="1"/>
        <end position="59"/>
    </location>
</feature>
<proteinExistence type="predicted"/>
<feature type="domain" description="RRM" evidence="4">
    <location>
        <begin position="59"/>
        <end position="138"/>
    </location>
</feature>
<gene>
    <name evidence="6" type="primary">LOC110977476</name>
</gene>
<dbReference type="GeneID" id="110977476"/>
<feature type="compositionally biased region" description="Basic and acidic residues" evidence="3">
    <location>
        <begin position="21"/>
        <end position="57"/>
    </location>
</feature>
<dbReference type="PROSITE" id="PS50102">
    <property type="entry name" value="RRM"/>
    <property type="match status" value="3"/>
</dbReference>
<evidence type="ECO:0000256" key="3">
    <source>
        <dbReference type="SAM" id="MobiDB-lite"/>
    </source>
</evidence>
<dbReference type="InterPro" id="IPR035979">
    <property type="entry name" value="RBD_domain_sf"/>
</dbReference>
<dbReference type="Proteomes" id="UP000694845">
    <property type="component" value="Unplaced"/>
</dbReference>
<dbReference type="PANTHER" id="PTHR48027">
    <property type="entry name" value="HETEROGENEOUS NUCLEAR RIBONUCLEOPROTEIN 87F-RELATED"/>
    <property type="match status" value="1"/>
</dbReference>
<dbReference type="SMART" id="SM00360">
    <property type="entry name" value="RRM"/>
    <property type="match status" value="4"/>
</dbReference>
<dbReference type="Pfam" id="PF00076">
    <property type="entry name" value="RRM_1"/>
    <property type="match status" value="4"/>
</dbReference>
<name>A0A8B7Y2E7_ACAPL</name>